<dbReference type="Gene3D" id="3.10.450.490">
    <property type="match status" value="1"/>
</dbReference>
<dbReference type="Gene3D" id="1.10.390.10">
    <property type="entry name" value="Neutral Protease Domain 2"/>
    <property type="match status" value="1"/>
</dbReference>
<keyword evidence="4" id="KW-0479">Metal-binding</keyword>
<evidence type="ECO:0000256" key="8">
    <source>
        <dbReference type="ARBA" id="ARBA00023049"/>
    </source>
</evidence>
<feature type="region of interest" description="Disordered" evidence="10">
    <location>
        <begin position="316"/>
        <end position="336"/>
    </location>
</feature>
<gene>
    <name evidence="12" type="ORF">POL68_33635</name>
</gene>
<keyword evidence="13" id="KW-1185">Reference proteome</keyword>
<evidence type="ECO:0000256" key="5">
    <source>
        <dbReference type="ARBA" id="ARBA00022729"/>
    </source>
</evidence>
<dbReference type="CDD" id="cd09597">
    <property type="entry name" value="M4_TLP"/>
    <property type="match status" value="1"/>
</dbReference>
<feature type="region of interest" description="Disordered" evidence="10">
    <location>
        <begin position="1"/>
        <end position="71"/>
    </location>
</feature>
<evidence type="ECO:0000256" key="1">
    <source>
        <dbReference type="ARBA" id="ARBA00001947"/>
    </source>
</evidence>
<evidence type="ECO:0000256" key="9">
    <source>
        <dbReference type="ARBA" id="ARBA00023145"/>
    </source>
</evidence>
<dbReference type="InterPro" id="IPR013856">
    <property type="entry name" value="Peptidase_M4_domain"/>
</dbReference>
<evidence type="ECO:0000256" key="4">
    <source>
        <dbReference type="ARBA" id="ARBA00022723"/>
    </source>
</evidence>
<keyword evidence="3" id="KW-0645">Protease</keyword>
<feature type="region of interest" description="Disordered" evidence="10">
    <location>
        <begin position="373"/>
        <end position="395"/>
    </location>
</feature>
<sequence length="714" mass="75689">MSIRRLDGQPPATPASRTTPTTPAANTVAPNTVKTPAAATRTGASDQSSFTTARRAPTELTGASAHQAPIPGPVNLNSREGQAAVQSTLAAISQQKSPPGASLIGPRFDASQAFTPRSIERDELGMTHVRMDRTHEGVKVFGEQVIGHLNADGKFAGLTGETSSLPTGLGSTQPKLSEKDALAIAQKQFGGTADQAPQVERVLYQDAKGEYQSAYRVELANLGGKEQPRRMNYLLDANSGKLFESFNQLGGIERPQAARTEPTAVTGTATPNAAIQDNASVTSKITLGEDVSIDTLKLDLDIAHSYRGDLTVQLTSPSGKTATVSDRKGGGADDLKGSFDLSEFAGEKTKGDWTLTVKDSAAGDTGTLKSWGLSATPKIDKPLPNPPAGGTVDDTSLYSGKVDLSAKQNADGTYSLEDSTRGQGVVTLDAQGKDEAQNPVAIKDNNNVWGEAGDPSRNKAAVDAHYGAQMTYDMYKNVLGRDSLDGKGEKLVSNIHIGTDFVNAYWDGKQMNYGDGNGKDAGPLTTLDIAGHEITHGLTERTAGLLYRNESGGLNEAFSDIMGTGVEWYASQKNEAVKFDWAVGEDAWTPTNGDSTDALRYMNDPTKDGYSVDHYKNYPKQTEVHGSSGIANNAFYLLANGGTNRTSKAEVKDGIGMEKGLKIYYRALAHYMTPNTTFAQAREATLKAATDLYGANSTEAQKVAESWTAVGVGK</sequence>
<feature type="compositionally biased region" description="Polar residues" evidence="10">
    <location>
        <begin position="42"/>
        <end position="52"/>
    </location>
</feature>
<dbReference type="InterPro" id="IPR008979">
    <property type="entry name" value="Galactose-bd-like_sf"/>
</dbReference>
<dbReference type="Pfam" id="PF01447">
    <property type="entry name" value="Peptidase_M4"/>
    <property type="match status" value="1"/>
</dbReference>
<comment type="cofactor">
    <cofactor evidence="1">
        <name>Zn(2+)</name>
        <dbReference type="ChEBI" id="CHEBI:29105"/>
    </cofactor>
</comment>
<dbReference type="Pfam" id="PF03413">
    <property type="entry name" value="PepSY"/>
    <property type="match status" value="1"/>
</dbReference>
<evidence type="ECO:0000256" key="7">
    <source>
        <dbReference type="ARBA" id="ARBA00022833"/>
    </source>
</evidence>
<proteinExistence type="inferred from homology"/>
<keyword evidence="8" id="KW-0482">Metalloprotease</keyword>
<protein>
    <submittedName>
        <fullName evidence="12">M4 family metallopeptidase</fullName>
    </submittedName>
</protein>
<dbReference type="PROSITE" id="PS51829">
    <property type="entry name" value="P_HOMO_B"/>
    <property type="match status" value="1"/>
</dbReference>
<dbReference type="PRINTS" id="PR00730">
    <property type="entry name" value="THERMOLYSIN"/>
</dbReference>
<reference evidence="12 13" key="1">
    <citation type="submission" date="2022-11" db="EMBL/GenBank/DDBJ databases">
        <title>Minimal conservation of predation-associated metabolite biosynthetic gene clusters underscores biosynthetic potential of Myxococcota including descriptions for ten novel species: Archangium lansinium sp. nov., Myxococcus landrumus sp. nov., Nannocystis bai.</title>
        <authorList>
            <person name="Ahearne A."/>
            <person name="Stevens C."/>
            <person name="Dowd S."/>
        </authorList>
    </citation>
    <scope>NUCLEOTIDE SEQUENCE [LARGE SCALE GENOMIC DNA]</scope>
    <source>
        <strain evidence="12 13">NCWAL01</strain>
    </source>
</reference>
<evidence type="ECO:0000256" key="6">
    <source>
        <dbReference type="ARBA" id="ARBA00022801"/>
    </source>
</evidence>
<comment type="similarity">
    <text evidence="2">Belongs to the peptidase M4 family.</text>
</comment>
<dbReference type="InterPro" id="IPR011096">
    <property type="entry name" value="FTP_domain"/>
</dbReference>
<feature type="compositionally biased region" description="Low complexity" evidence="10">
    <location>
        <begin position="14"/>
        <end position="33"/>
    </location>
</feature>
<dbReference type="PANTHER" id="PTHR33794:SF1">
    <property type="entry name" value="BACILLOLYSIN"/>
    <property type="match status" value="1"/>
</dbReference>
<name>A0ABT5DIG9_9BACT</name>
<keyword evidence="6" id="KW-0378">Hydrolase</keyword>
<keyword evidence="9" id="KW-0865">Zymogen</keyword>
<dbReference type="InterPro" id="IPR001570">
    <property type="entry name" value="Peptidase_M4_C_domain"/>
</dbReference>
<dbReference type="SUPFAM" id="SSF55486">
    <property type="entry name" value="Metalloproteases ('zincins'), catalytic domain"/>
    <property type="match status" value="1"/>
</dbReference>
<dbReference type="InterPro" id="IPR023612">
    <property type="entry name" value="Peptidase_M4"/>
</dbReference>
<dbReference type="InterPro" id="IPR050728">
    <property type="entry name" value="Zinc_Metalloprotease_M4"/>
</dbReference>
<evidence type="ECO:0000313" key="13">
    <source>
        <dbReference type="Proteomes" id="UP001221838"/>
    </source>
</evidence>
<evidence type="ECO:0000259" key="11">
    <source>
        <dbReference type="PROSITE" id="PS51829"/>
    </source>
</evidence>
<dbReference type="Pfam" id="PF01483">
    <property type="entry name" value="P_proprotein"/>
    <property type="match status" value="1"/>
</dbReference>
<comment type="caution">
    <text evidence="12">The sequence shown here is derived from an EMBL/GenBank/DDBJ whole genome shotgun (WGS) entry which is preliminary data.</text>
</comment>
<dbReference type="Gene3D" id="3.10.170.10">
    <property type="match status" value="1"/>
</dbReference>
<evidence type="ECO:0000256" key="2">
    <source>
        <dbReference type="ARBA" id="ARBA00009388"/>
    </source>
</evidence>
<dbReference type="RefSeq" id="WP_272143731.1">
    <property type="nucleotide sequence ID" value="NZ_JAQNDM010000002.1"/>
</dbReference>
<evidence type="ECO:0000256" key="10">
    <source>
        <dbReference type="SAM" id="MobiDB-lite"/>
    </source>
</evidence>
<keyword evidence="7" id="KW-0862">Zinc</keyword>
<keyword evidence="5" id="KW-0732">Signal</keyword>
<evidence type="ECO:0000313" key="12">
    <source>
        <dbReference type="EMBL" id="MDC0713455.1"/>
    </source>
</evidence>
<dbReference type="SUPFAM" id="SSF49785">
    <property type="entry name" value="Galactose-binding domain-like"/>
    <property type="match status" value="1"/>
</dbReference>
<dbReference type="Pfam" id="PF02868">
    <property type="entry name" value="Peptidase_M4_C"/>
    <property type="match status" value="1"/>
</dbReference>
<feature type="compositionally biased region" description="Basic and acidic residues" evidence="10">
    <location>
        <begin position="325"/>
        <end position="336"/>
    </location>
</feature>
<dbReference type="Proteomes" id="UP001221838">
    <property type="component" value="Unassembled WGS sequence"/>
</dbReference>
<dbReference type="InterPro" id="IPR027268">
    <property type="entry name" value="Peptidase_M4/M1_CTD_sf"/>
</dbReference>
<dbReference type="Pfam" id="PF07504">
    <property type="entry name" value="FTP"/>
    <property type="match status" value="1"/>
</dbReference>
<dbReference type="EMBL" id="JAQNDM010000002">
    <property type="protein sequence ID" value="MDC0713455.1"/>
    <property type="molecule type" value="Genomic_DNA"/>
</dbReference>
<evidence type="ECO:0000256" key="3">
    <source>
        <dbReference type="ARBA" id="ARBA00022670"/>
    </source>
</evidence>
<dbReference type="Gene3D" id="2.60.120.260">
    <property type="entry name" value="Galactose-binding domain-like"/>
    <property type="match status" value="1"/>
</dbReference>
<dbReference type="Gene3D" id="3.10.450.40">
    <property type="match status" value="1"/>
</dbReference>
<dbReference type="PANTHER" id="PTHR33794">
    <property type="entry name" value="BACILLOLYSIN"/>
    <property type="match status" value="1"/>
</dbReference>
<organism evidence="12 13">
    <name type="scientific">Stigmatella ashevillensis</name>
    <dbReference type="NCBI Taxonomy" id="2995309"/>
    <lineage>
        <taxon>Bacteria</taxon>
        <taxon>Pseudomonadati</taxon>
        <taxon>Myxococcota</taxon>
        <taxon>Myxococcia</taxon>
        <taxon>Myxococcales</taxon>
        <taxon>Cystobacterineae</taxon>
        <taxon>Archangiaceae</taxon>
        <taxon>Stigmatella</taxon>
    </lineage>
</organism>
<dbReference type="InterPro" id="IPR025711">
    <property type="entry name" value="PepSY"/>
</dbReference>
<feature type="domain" description="P/Homo B" evidence="11">
    <location>
        <begin position="260"/>
        <end position="382"/>
    </location>
</feature>
<dbReference type="InterPro" id="IPR002884">
    <property type="entry name" value="P_dom"/>
</dbReference>
<accession>A0ABT5DIG9</accession>